<dbReference type="OrthoDB" id="1022638at2759"/>
<reference evidence="1" key="1">
    <citation type="journal article" date="2020" name="Stud. Mycol.">
        <title>101 Dothideomycetes genomes: a test case for predicting lifestyles and emergence of pathogens.</title>
        <authorList>
            <person name="Haridas S."/>
            <person name="Albert R."/>
            <person name="Binder M."/>
            <person name="Bloem J."/>
            <person name="Labutti K."/>
            <person name="Salamov A."/>
            <person name="Andreopoulos B."/>
            <person name="Baker S."/>
            <person name="Barry K."/>
            <person name="Bills G."/>
            <person name="Bluhm B."/>
            <person name="Cannon C."/>
            <person name="Castanera R."/>
            <person name="Culley D."/>
            <person name="Daum C."/>
            <person name="Ezra D."/>
            <person name="Gonzalez J."/>
            <person name="Henrissat B."/>
            <person name="Kuo A."/>
            <person name="Liang C."/>
            <person name="Lipzen A."/>
            <person name="Lutzoni F."/>
            <person name="Magnuson J."/>
            <person name="Mondo S."/>
            <person name="Nolan M."/>
            <person name="Ohm R."/>
            <person name="Pangilinan J."/>
            <person name="Park H.-J."/>
            <person name="Ramirez L."/>
            <person name="Alfaro M."/>
            <person name="Sun H."/>
            <person name="Tritt A."/>
            <person name="Yoshinaga Y."/>
            <person name="Zwiers L.-H."/>
            <person name="Turgeon B."/>
            <person name="Goodwin S."/>
            <person name="Spatafora J."/>
            <person name="Crous P."/>
            <person name="Grigoriev I."/>
        </authorList>
    </citation>
    <scope>NUCLEOTIDE SEQUENCE</scope>
    <source>
        <strain evidence="1">CBS 113818</strain>
    </source>
</reference>
<evidence type="ECO:0000313" key="2">
    <source>
        <dbReference type="Proteomes" id="UP000799424"/>
    </source>
</evidence>
<dbReference type="PANTHER" id="PTHR47843:SF2">
    <property type="entry name" value="BTB DOMAIN-CONTAINING PROTEIN"/>
    <property type="match status" value="1"/>
</dbReference>
<protein>
    <recommendedName>
        <fullName evidence="3">BTB domain-containing protein</fullName>
    </recommendedName>
</protein>
<evidence type="ECO:0008006" key="3">
    <source>
        <dbReference type="Google" id="ProtNLM"/>
    </source>
</evidence>
<dbReference type="Proteomes" id="UP000799424">
    <property type="component" value="Unassembled WGS sequence"/>
</dbReference>
<keyword evidence="2" id="KW-1185">Reference proteome</keyword>
<dbReference type="EMBL" id="MU006224">
    <property type="protein sequence ID" value="KAF2827182.1"/>
    <property type="molecule type" value="Genomic_DNA"/>
</dbReference>
<sequence>MCDSTLLSLSGSMIKIRVGAEDSSSARIYSVHQDLLTQRSEFFKRATTGSWREVEEKLTTFLDDDLNTFNWLLLCRLYVLAEKLQDTAAKDATIDSMLIHASTKAMVAQAHPISDAIRELYEGTPGSSAARRLVVDFAVFPKEFLYDFAIRMLKAKGSGIARLSAKYRDGDTNIPYEQRDKKKANKPS</sequence>
<proteinExistence type="predicted"/>
<organism evidence="1 2">
    <name type="scientific">Ophiobolus disseminans</name>
    <dbReference type="NCBI Taxonomy" id="1469910"/>
    <lineage>
        <taxon>Eukaryota</taxon>
        <taxon>Fungi</taxon>
        <taxon>Dikarya</taxon>
        <taxon>Ascomycota</taxon>
        <taxon>Pezizomycotina</taxon>
        <taxon>Dothideomycetes</taxon>
        <taxon>Pleosporomycetidae</taxon>
        <taxon>Pleosporales</taxon>
        <taxon>Pleosporineae</taxon>
        <taxon>Phaeosphaeriaceae</taxon>
        <taxon>Ophiobolus</taxon>
    </lineage>
</organism>
<dbReference type="PANTHER" id="PTHR47843">
    <property type="entry name" value="BTB DOMAIN-CONTAINING PROTEIN-RELATED"/>
    <property type="match status" value="1"/>
</dbReference>
<dbReference type="AlphaFoldDB" id="A0A6A7A1I3"/>
<name>A0A6A7A1I3_9PLEO</name>
<accession>A0A6A7A1I3</accession>
<gene>
    <name evidence="1" type="ORF">CC86DRAFT_466009</name>
</gene>
<evidence type="ECO:0000313" key="1">
    <source>
        <dbReference type="EMBL" id="KAF2827182.1"/>
    </source>
</evidence>